<dbReference type="PROSITE" id="PS50937">
    <property type="entry name" value="HTH_MERR_2"/>
    <property type="match status" value="1"/>
</dbReference>
<comment type="caution">
    <text evidence="8">The sequence shown here is derived from an EMBL/GenBank/DDBJ whole genome shotgun (WGS) entry which is preliminary data.</text>
</comment>
<gene>
    <name evidence="8" type="ORF">DPM12_14270</name>
</gene>
<organism evidence="8 9">
    <name type="scientific">Phytoactinopolyspora halophila</name>
    <dbReference type="NCBI Taxonomy" id="1981511"/>
    <lineage>
        <taxon>Bacteria</taxon>
        <taxon>Bacillati</taxon>
        <taxon>Actinomycetota</taxon>
        <taxon>Actinomycetes</taxon>
        <taxon>Jiangellales</taxon>
        <taxon>Jiangellaceae</taxon>
        <taxon>Phytoactinopolyspora</taxon>
    </lineage>
</organism>
<dbReference type="EMBL" id="QMIG01000015">
    <property type="protein sequence ID" value="RAW12586.1"/>
    <property type="molecule type" value="Genomic_DNA"/>
</dbReference>
<dbReference type="PANTHER" id="PTHR30204">
    <property type="entry name" value="REDOX-CYCLING DRUG-SENSING TRANSCRIPTIONAL ACTIVATOR SOXR"/>
    <property type="match status" value="1"/>
</dbReference>
<dbReference type="PROSITE" id="PS00552">
    <property type="entry name" value="HTH_MERR_1"/>
    <property type="match status" value="1"/>
</dbReference>
<dbReference type="GO" id="GO:0003677">
    <property type="term" value="F:DNA binding"/>
    <property type="evidence" value="ECO:0007669"/>
    <property type="project" value="UniProtKB-KW"/>
</dbReference>
<dbReference type="AlphaFoldDB" id="A0A329QK38"/>
<feature type="region of interest" description="Disordered" evidence="6">
    <location>
        <begin position="142"/>
        <end position="185"/>
    </location>
</feature>
<keyword evidence="5" id="KW-0175">Coiled coil</keyword>
<keyword evidence="9" id="KW-1185">Reference proteome</keyword>
<dbReference type="OrthoDB" id="9802039at2"/>
<dbReference type="Gene3D" id="1.10.1660.10">
    <property type="match status" value="1"/>
</dbReference>
<protein>
    <submittedName>
        <fullName evidence="8">MerR family transcriptional regulator</fullName>
    </submittedName>
</protein>
<dbReference type="InterPro" id="IPR047057">
    <property type="entry name" value="MerR_fam"/>
</dbReference>
<evidence type="ECO:0000256" key="6">
    <source>
        <dbReference type="SAM" id="MobiDB-lite"/>
    </source>
</evidence>
<evidence type="ECO:0000313" key="8">
    <source>
        <dbReference type="EMBL" id="RAW12586.1"/>
    </source>
</evidence>
<accession>A0A329QK38</accession>
<dbReference type="InterPro" id="IPR009061">
    <property type="entry name" value="DNA-bd_dom_put_sf"/>
</dbReference>
<keyword evidence="1" id="KW-0678">Repressor</keyword>
<reference evidence="8 9" key="1">
    <citation type="submission" date="2018-06" db="EMBL/GenBank/DDBJ databases">
        <title>Phytoactinopolyspora halophila sp. nov., a novel halophilic actinomycete isolated from a saline soil in China.</title>
        <authorList>
            <person name="Tang S.-K."/>
        </authorList>
    </citation>
    <scope>NUCLEOTIDE SEQUENCE [LARGE SCALE GENOMIC DNA]</scope>
    <source>
        <strain evidence="8 9">YIM 96934</strain>
    </source>
</reference>
<feature type="coiled-coil region" evidence="5">
    <location>
        <begin position="87"/>
        <end position="114"/>
    </location>
</feature>
<evidence type="ECO:0000256" key="3">
    <source>
        <dbReference type="ARBA" id="ARBA00023125"/>
    </source>
</evidence>
<dbReference type="Proteomes" id="UP000250462">
    <property type="component" value="Unassembled WGS sequence"/>
</dbReference>
<evidence type="ECO:0000256" key="4">
    <source>
        <dbReference type="ARBA" id="ARBA00023163"/>
    </source>
</evidence>
<dbReference type="SMART" id="SM00422">
    <property type="entry name" value="HTH_MERR"/>
    <property type="match status" value="1"/>
</dbReference>
<proteinExistence type="predicted"/>
<dbReference type="PANTHER" id="PTHR30204:SF69">
    <property type="entry name" value="MERR-FAMILY TRANSCRIPTIONAL REGULATOR"/>
    <property type="match status" value="1"/>
</dbReference>
<evidence type="ECO:0000256" key="2">
    <source>
        <dbReference type="ARBA" id="ARBA00023015"/>
    </source>
</evidence>
<evidence type="ECO:0000259" key="7">
    <source>
        <dbReference type="PROSITE" id="PS50937"/>
    </source>
</evidence>
<name>A0A329QK38_9ACTN</name>
<evidence type="ECO:0000256" key="5">
    <source>
        <dbReference type="SAM" id="Coils"/>
    </source>
</evidence>
<keyword evidence="4" id="KW-0804">Transcription</keyword>
<keyword evidence="3" id="KW-0238">DNA-binding</keyword>
<dbReference type="InterPro" id="IPR000551">
    <property type="entry name" value="MerR-type_HTH_dom"/>
</dbReference>
<dbReference type="Pfam" id="PF13411">
    <property type="entry name" value="MerR_1"/>
    <property type="match status" value="1"/>
</dbReference>
<evidence type="ECO:0000256" key="1">
    <source>
        <dbReference type="ARBA" id="ARBA00022491"/>
    </source>
</evidence>
<feature type="domain" description="HTH merR-type" evidence="7">
    <location>
        <begin position="8"/>
        <end position="73"/>
    </location>
</feature>
<dbReference type="SUPFAM" id="SSF46955">
    <property type="entry name" value="Putative DNA-binding domain"/>
    <property type="match status" value="1"/>
</dbReference>
<sequence length="185" mass="20023">MEAPLRSGQVAAAAGVNRQTLRYYERRGLLPQPERTWGGHRLYPADTVTTVRVIKAAQRLGFALDEIAELIAGARHRHGDPAAAGLRERAAGKLAEVEEKIRDLEVIRTALRSALDAECDDLADCVETPGCPLSLADLAGEERRVEGEVRRGDGDERHGDGEVGHGAGEERRGAGDERRGDGSRQ</sequence>
<evidence type="ECO:0000313" key="9">
    <source>
        <dbReference type="Proteomes" id="UP000250462"/>
    </source>
</evidence>
<dbReference type="GO" id="GO:0003700">
    <property type="term" value="F:DNA-binding transcription factor activity"/>
    <property type="evidence" value="ECO:0007669"/>
    <property type="project" value="InterPro"/>
</dbReference>
<keyword evidence="2" id="KW-0805">Transcription regulation</keyword>
<dbReference type="PRINTS" id="PR00040">
    <property type="entry name" value="HTHMERR"/>
</dbReference>